<dbReference type="EMBL" id="LCMF01000006">
    <property type="protein sequence ID" value="KKU31416.1"/>
    <property type="molecule type" value="Genomic_DNA"/>
</dbReference>
<feature type="transmembrane region" description="Helical" evidence="1">
    <location>
        <begin position="132"/>
        <end position="149"/>
    </location>
</feature>
<organism evidence="2 3">
    <name type="scientific">candidate division WWE3 bacterium GW2011_GWA1_46_21</name>
    <dbReference type="NCBI Taxonomy" id="1619107"/>
    <lineage>
        <taxon>Bacteria</taxon>
        <taxon>Katanobacteria</taxon>
    </lineage>
</organism>
<feature type="transmembrane region" description="Helical" evidence="1">
    <location>
        <begin position="15"/>
        <end position="36"/>
    </location>
</feature>
<accession>A0A0G1PFA1</accession>
<gene>
    <name evidence="2" type="ORF">UX44_C0006G0007</name>
</gene>
<reference evidence="2 3" key="1">
    <citation type="journal article" date="2015" name="Nature">
        <title>rRNA introns, odd ribosomes, and small enigmatic genomes across a large radiation of phyla.</title>
        <authorList>
            <person name="Brown C.T."/>
            <person name="Hug L.A."/>
            <person name="Thomas B.C."/>
            <person name="Sharon I."/>
            <person name="Castelle C.J."/>
            <person name="Singh A."/>
            <person name="Wilkins M.J."/>
            <person name="Williams K.H."/>
            <person name="Banfield J.F."/>
        </authorList>
    </citation>
    <scope>NUCLEOTIDE SEQUENCE [LARGE SCALE GENOMIC DNA]</scope>
</reference>
<feature type="transmembrane region" description="Helical" evidence="1">
    <location>
        <begin position="231"/>
        <end position="253"/>
    </location>
</feature>
<feature type="transmembrane region" description="Helical" evidence="1">
    <location>
        <begin position="200"/>
        <end position="219"/>
    </location>
</feature>
<name>A0A0G1PFA1_UNCKA</name>
<dbReference type="AlphaFoldDB" id="A0A0G1PFA1"/>
<feature type="transmembrane region" description="Helical" evidence="1">
    <location>
        <begin position="155"/>
        <end position="171"/>
    </location>
</feature>
<protein>
    <submittedName>
        <fullName evidence="2">Uncharacterized protein</fullName>
    </submittedName>
</protein>
<dbReference type="Proteomes" id="UP000034732">
    <property type="component" value="Unassembled WGS sequence"/>
</dbReference>
<proteinExistence type="predicted"/>
<feature type="transmembrane region" description="Helical" evidence="1">
    <location>
        <begin position="410"/>
        <end position="427"/>
    </location>
</feature>
<keyword evidence="1" id="KW-0472">Membrane</keyword>
<evidence type="ECO:0000256" key="1">
    <source>
        <dbReference type="SAM" id="Phobius"/>
    </source>
</evidence>
<feature type="transmembrane region" description="Helical" evidence="1">
    <location>
        <begin position="98"/>
        <end position="120"/>
    </location>
</feature>
<evidence type="ECO:0000313" key="2">
    <source>
        <dbReference type="EMBL" id="KKU31416.1"/>
    </source>
</evidence>
<feature type="transmembrane region" description="Helical" evidence="1">
    <location>
        <begin position="178"/>
        <end position="194"/>
    </location>
</feature>
<comment type="caution">
    <text evidence="2">The sequence shown here is derived from an EMBL/GenBank/DDBJ whole genome shotgun (WGS) entry which is preliminary data.</text>
</comment>
<feature type="transmembrane region" description="Helical" evidence="1">
    <location>
        <begin position="297"/>
        <end position="317"/>
    </location>
</feature>
<evidence type="ECO:0000313" key="3">
    <source>
        <dbReference type="Proteomes" id="UP000034732"/>
    </source>
</evidence>
<feature type="transmembrane region" description="Helical" evidence="1">
    <location>
        <begin position="346"/>
        <end position="363"/>
    </location>
</feature>
<keyword evidence="1" id="KW-0812">Transmembrane</keyword>
<feature type="transmembrane region" description="Helical" evidence="1">
    <location>
        <begin position="375"/>
        <end position="398"/>
    </location>
</feature>
<keyword evidence="1" id="KW-1133">Transmembrane helix</keyword>
<sequence>MRRNTQEVIKSNRNFVLLCVVLFLSLLLTIPILSTIRSHPDEHQFYFNAFSIMAGQALHNYLHVALTEYALAAFFLVVNMFTDSGVNFPQGDPTLVTFFYGKVFGFLLYLITFVLGVLILQRDDRSIKIRSVIYAILYFGSLGMFERFLRVNSDSMSIFVYVNFVILSFWAHKRKKSVIWFFVLNTIFVFLGTFTNLKSLFLLAPVVLLNVVLPFFVYEREKNDNTQKLPVLYKLLLFVFGLVVGCILLWALLAPKPFDHHRFWYGVKKTIIHGTQFDFDYPSQAYDSWEVYLYDVLINQIGLSELLAIAILLVFAYKYAGKELFFKLWQLAKNQASFSHIKNGDLYQLTELVLFCSMFLYYLGVSTRVIHWSRWGAPAGFLAIMLLSTGVESLVVILAPFADRIRPKPVILAGLLFLTAWVLRIFLTIDLARSNYPELDGHKMTDQVILDFLKKRSISLEDAPKKVAWIEGNTSYVGGFQLDQIVDEEHKDVEYLLWPYWHLGHFYNRLANVNKGMSNQIEFFKKYVSSVKYGFPNLLSYYAHFTKWFAWRVLGITWNPEIDNLIENQFAILKLKGPMRSLTFLYDVGFSDLSHYKSIYSRTFNMKTLTDTYMLPPCYSYPDARFVKSGGWVRPPVEFGVGGRTAGRYCHSLRLVYLYEGKYRIRISGLPDNPDDKQIVYSNVSAFDWDPETKTITIDVPNLLIPGEFGVATKEEYIKDLKFTVFYVR</sequence>